<protein>
    <submittedName>
        <fullName evidence="2">Uncharacterized protein</fullName>
    </submittedName>
</protein>
<comment type="caution">
    <text evidence="2">The sequence shown here is derived from an EMBL/GenBank/DDBJ whole genome shotgun (WGS) entry which is preliminary data.</text>
</comment>
<name>A0A834I8L1_RHYFE</name>
<gene>
    <name evidence="2" type="ORF">GWI33_010268</name>
</gene>
<evidence type="ECO:0000313" key="3">
    <source>
        <dbReference type="Proteomes" id="UP000625711"/>
    </source>
</evidence>
<feature type="non-terminal residue" evidence="2">
    <location>
        <position position="27"/>
    </location>
</feature>
<sequence>MEEGGSKSPGHANDPVLQFVVETDNNT</sequence>
<evidence type="ECO:0000313" key="2">
    <source>
        <dbReference type="EMBL" id="KAF7276470.1"/>
    </source>
</evidence>
<dbReference type="Proteomes" id="UP000625711">
    <property type="component" value="Unassembled WGS sequence"/>
</dbReference>
<feature type="region of interest" description="Disordered" evidence="1">
    <location>
        <begin position="1"/>
        <end position="27"/>
    </location>
</feature>
<dbReference type="EMBL" id="JAACXV010006590">
    <property type="protein sequence ID" value="KAF7276470.1"/>
    <property type="molecule type" value="Genomic_DNA"/>
</dbReference>
<proteinExistence type="predicted"/>
<dbReference type="AlphaFoldDB" id="A0A834I8L1"/>
<organism evidence="2 3">
    <name type="scientific">Rhynchophorus ferrugineus</name>
    <name type="common">Red palm weevil</name>
    <name type="synonym">Curculio ferrugineus</name>
    <dbReference type="NCBI Taxonomy" id="354439"/>
    <lineage>
        <taxon>Eukaryota</taxon>
        <taxon>Metazoa</taxon>
        <taxon>Ecdysozoa</taxon>
        <taxon>Arthropoda</taxon>
        <taxon>Hexapoda</taxon>
        <taxon>Insecta</taxon>
        <taxon>Pterygota</taxon>
        <taxon>Neoptera</taxon>
        <taxon>Endopterygota</taxon>
        <taxon>Coleoptera</taxon>
        <taxon>Polyphaga</taxon>
        <taxon>Cucujiformia</taxon>
        <taxon>Curculionidae</taxon>
        <taxon>Dryophthorinae</taxon>
        <taxon>Rhynchophorus</taxon>
    </lineage>
</organism>
<evidence type="ECO:0000256" key="1">
    <source>
        <dbReference type="SAM" id="MobiDB-lite"/>
    </source>
</evidence>
<accession>A0A834I8L1</accession>
<keyword evidence="3" id="KW-1185">Reference proteome</keyword>
<reference evidence="2" key="1">
    <citation type="submission" date="2020-08" db="EMBL/GenBank/DDBJ databases">
        <title>Genome sequencing and assembly of the red palm weevil Rhynchophorus ferrugineus.</title>
        <authorList>
            <person name="Dias G.B."/>
            <person name="Bergman C.M."/>
            <person name="Manee M."/>
        </authorList>
    </citation>
    <scope>NUCLEOTIDE SEQUENCE</scope>
    <source>
        <strain evidence="2">AA-2017</strain>
        <tissue evidence="2">Whole larva</tissue>
    </source>
</reference>